<dbReference type="GO" id="GO:0005666">
    <property type="term" value="C:RNA polymerase III complex"/>
    <property type="evidence" value="ECO:0007669"/>
    <property type="project" value="InterPro"/>
</dbReference>
<dbReference type="InterPro" id="IPR007811">
    <property type="entry name" value="RPC4"/>
</dbReference>
<evidence type="ECO:0000256" key="2">
    <source>
        <dbReference type="ARBA" id="ARBA00022478"/>
    </source>
</evidence>
<evidence type="ECO:0000256" key="4">
    <source>
        <dbReference type="ARBA" id="ARBA00023242"/>
    </source>
</evidence>
<sequence>AAARVCGIDGASHPKASLPLLRAAPTKVAFGRVGRRTSAMSFGISRTEKNDEDGADATVARKKDYDYYSNYPVTLPLRRPYLGDPELLDEEEFGEASSGAEYDESKINSAEVLGLKDDSVNGRMLFFQLPVSLPLRRRPDVTAKGKEVGGKRAGVSEKGCSLDDLPAGFMGKMLVYKNGAVKMKLGDAVFDVSPGSECIFAQDVVAINTQQKHCCVLGELNKRAIVRPDVDSLLSSLSEMN</sequence>
<evidence type="ECO:0000256" key="3">
    <source>
        <dbReference type="ARBA" id="ARBA00023163"/>
    </source>
</evidence>
<name>A0A1D1XMY1_9ARAE</name>
<organism evidence="5">
    <name type="scientific">Anthurium amnicola</name>
    <dbReference type="NCBI Taxonomy" id="1678845"/>
    <lineage>
        <taxon>Eukaryota</taxon>
        <taxon>Viridiplantae</taxon>
        <taxon>Streptophyta</taxon>
        <taxon>Embryophyta</taxon>
        <taxon>Tracheophyta</taxon>
        <taxon>Spermatophyta</taxon>
        <taxon>Magnoliopsida</taxon>
        <taxon>Liliopsida</taxon>
        <taxon>Araceae</taxon>
        <taxon>Pothoideae</taxon>
        <taxon>Potheae</taxon>
        <taxon>Anthurium</taxon>
    </lineage>
</organism>
<accession>A0A1D1XMY1</accession>
<dbReference type="AlphaFoldDB" id="A0A1D1XMY1"/>
<keyword evidence="2 5" id="KW-0240">DNA-directed RNA polymerase</keyword>
<evidence type="ECO:0000313" key="5">
    <source>
        <dbReference type="EMBL" id="JAT43740.1"/>
    </source>
</evidence>
<proteinExistence type="predicted"/>
<dbReference type="GO" id="GO:0042797">
    <property type="term" value="P:tRNA transcription by RNA polymerase III"/>
    <property type="evidence" value="ECO:0007669"/>
    <property type="project" value="TreeGrafter"/>
</dbReference>
<gene>
    <name evidence="5" type="primary">POLR3D_2</name>
    <name evidence="5" type="ORF">g.126537</name>
</gene>
<dbReference type="EMBL" id="GDJX01024196">
    <property type="protein sequence ID" value="JAT43740.1"/>
    <property type="molecule type" value="Transcribed_RNA"/>
</dbReference>
<dbReference type="GO" id="GO:0003677">
    <property type="term" value="F:DNA binding"/>
    <property type="evidence" value="ECO:0007669"/>
    <property type="project" value="InterPro"/>
</dbReference>
<protein>
    <submittedName>
        <fullName evidence="5">DNA-directed RNA polymerase III subunit RPC4</fullName>
    </submittedName>
</protein>
<dbReference type="Pfam" id="PF05132">
    <property type="entry name" value="RNA_pol_Rpc4"/>
    <property type="match status" value="1"/>
</dbReference>
<reference evidence="5" key="1">
    <citation type="submission" date="2015-07" db="EMBL/GenBank/DDBJ databases">
        <title>Transcriptome Assembly of Anthurium amnicola.</title>
        <authorList>
            <person name="Suzuki J."/>
        </authorList>
    </citation>
    <scope>NUCLEOTIDE SEQUENCE</scope>
</reference>
<evidence type="ECO:0000256" key="1">
    <source>
        <dbReference type="ARBA" id="ARBA00004123"/>
    </source>
</evidence>
<keyword evidence="4" id="KW-0539">Nucleus</keyword>
<comment type="subcellular location">
    <subcellularLocation>
        <location evidence="1">Nucleus</location>
    </subcellularLocation>
</comment>
<dbReference type="PANTHER" id="PTHR13408">
    <property type="entry name" value="DNA-DIRECTED RNA POLYMERASE III"/>
    <property type="match status" value="1"/>
</dbReference>
<keyword evidence="3" id="KW-0804">Transcription</keyword>
<dbReference type="PANTHER" id="PTHR13408:SF0">
    <property type="entry name" value="DNA-DIRECTED RNA POLYMERASE III SUBUNIT RPC4"/>
    <property type="match status" value="1"/>
</dbReference>
<feature type="non-terminal residue" evidence="5">
    <location>
        <position position="1"/>
    </location>
</feature>